<feature type="region of interest" description="Disordered" evidence="1">
    <location>
        <begin position="107"/>
        <end position="129"/>
    </location>
</feature>
<dbReference type="EMBL" id="BGZK01001049">
    <property type="protein sequence ID" value="GBP69696.1"/>
    <property type="molecule type" value="Genomic_DNA"/>
</dbReference>
<organism evidence="2 3">
    <name type="scientific">Eumeta variegata</name>
    <name type="common">Bagworm moth</name>
    <name type="synonym">Eumeta japonica</name>
    <dbReference type="NCBI Taxonomy" id="151549"/>
    <lineage>
        <taxon>Eukaryota</taxon>
        <taxon>Metazoa</taxon>
        <taxon>Ecdysozoa</taxon>
        <taxon>Arthropoda</taxon>
        <taxon>Hexapoda</taxon>
        <taxon>Insecta</taxon>
        <taxon>Pterygota</taxon>
        <taxon>Neoptera</taxon>
        <taxon>Endopterygota</taxon>
        <taxon>Lepidoptera</taxon>
        <taxon>Glossata</taxon>
        <taxon>Ditrysia</taxon>
        <taxon>Tineoidea</taxon>
        <taxon>Psychidae</taxon>
        <taxon>Oiketicinae</taxon>
        <taxon>Eumeta</taxon>
    </lineage>
</organism>
<evidence type="ECO:0000256" key="1">
    <source>
        <dbReference type="SAM" id="MobiDB-lite"/>
    </source>
</evidence>
<keyword evidence="3" id="KW-1185">Reference proteome</keyword>
<feature type="compositionally biased region" description="Basic and acidic residues" evidence="1">
    <location>
        <begin position="109"/>
        <end position="118"/>
    </location>
</feature>
<dbReference type="AlphaFoldDB" id="A0A4C1Y1D9"/>
<reference evidence="2 3" key="1">
    <citation type="journal article" date="2019" name="Commun. Biol.">
        <title>The bagworm genome reveals a unique fibroin gene that provides high tensile strength.</title>
        <authorList>
            <person name="Kono N."/>
            <person name="Nakamura H."/>
            <person name="Ohtoshi R."/>
            <person name="Tomita M."/>
            <person name="Numata K."/>
            <person name="Arakawa K."/>
        </authorList>
    </citation>
    <scope>NUCLEOTIDE SEQUENCE [LARGE SCALE GENOMIC DNA]</scope>
</reference>
<accession>A0A4C1Y1D9</accession>
<name>A0A4C1Y1D9_EUMVA</name>
<feature type="compositionally biased region" description="Low complexity" evidence="1">
    <location>
        <begin position="119"/>
        <end position="128"/>
    </location>
</feature>
<sequence>MNTGLSDCESTKSEAPEPLRAAFSELWRRARAAPPRTPPPRAKSIYCLLGCTGWIPENGGERFRVTRFAYKIFDDMRAASFCYKAATSRGARNIKLLLSGIGTSFGRSPPRERARDEAAAAGESSANSRQRRLITAEFVNCRSARVDYRGKRSDRER</sequence>
<evidence type="ECO:0000313" key="2">
    <source>
        <dbReference type="EMBL" id="GBP69696.1"/>
    </source>
</evidence>
<gene>
    <name evidence="2" type="ORF">EVAR_49783_1</name>
</gene>
<evidence type="ECO:0000313" key="3">
    <source>
        <dbReference type="Proteomes" id="UP000299102"/>
    </source>
</evidence>
<proteinExistence type="predicted"/>
<comment type="caution">
    <text evidence="2">The sequence shown here is derived from an EMBL/GenBank/DDBJ whole genome shotgun (WGS) entry which is preliminary data.</text>
</comment>
<dbReference type="Proteomes" id="UP000299102">
    <property type="component" value="Unassembled WGS sequence"/>
</dbReference>
<protein>
    <submittedName>
        <fullName evidence="2">Uncharacterized protein</fullName>
    </submittedName>
</protein>